<evidence type="ECO:0000313" key="2">
    <source>
        <dbReference type="EMBL" id="GMI34215.1"/>
    </source>
</evidence>
<comment type="caution">
    <text evidence="2">The sequence shown here is derived from an EMBL/GenBank/DDBJ whole genome shotgun (WGS) entry which is preliminary data.</text>
</comment>
<sequence>MTVLLAPLLLLLMWLIAASADDLVEVGVLLFPGAGCSNYTAIAAALRSAGADYGLNVTVAQAAPLPLWKVFLFDRLVPRHGRKAIANFRTSISASPTAPLFTLGHSLGGLVAVPSSLTHATGHIGLGCAMNSEGHAPTSPHSASTYPKPLLQVFGDHDGYLRASYAAPELAASRNQPAHRSAVVLLPGVSHEQMGSGDRAWIAQKTGRMDYTSPLQLDAAHGLIAEVTAAFIGANVLPPGASRDRARGTLQRFAAATEELLEVFASELTDAAHVRHAQRVAAAIAGGAVSEEDVVVTLYKEGGVCDVLKNFIYSKPYIEDGVLFVTAFVEAPGTANWMKGGGGNAVAPGIIVKAKSPEAMGVKQGKGKMASELTDAAVQWATEHGSTGAAGGKRLRATADEQMGGGPEFIYAKVEALVSDCGQFVEVSSPVLKTGVEFGTRFGGMMYSKSLTRAQALEWALFQKPQYR</sequence>
<keyword evidence="1" id="KW-0732">Signal</keyword>
<name>A0A9W7G6R1_9STRA</name>
<accession>A0A9W7G6R1</accession>
<dbReference type="OrthoDB" id="187141at2759"/>
<feature type="signal peptide" evidence="1">
    <location>
        <begin position="1"/>
        <end position="20"/>
    </location>
</feature>
<dbReference type="InterPro" id="IPR029058">
    <property type="entry name" value="AB_hydrolase_fold"/>
</dbReference>
<keyword evidence="3" id="KW-1185">Reference proteome</keyword>
<organism evidence="2 3">
    <name type="scientific">Triparma columacea</name>
    <dbReference type="NCBI Taxonomy" id="722753"/>
    <lineage>
        <taxon>Eukaryota</taxon>
        <taxon>Sar</taxon>
        <taxon>Stramenopiles</taxon>
        <taxon>Ochrophyta</taxon>
        <taxon>Bolidophyceae</taxon>
        <taxon>Parmales</taxon>
        <taxon>Triparmaceae</taxon>
        <taxon>Triparma</taxon>
    </lineage>
</organism>
<protein>
    <submittedName>
        <fullName evidence="2">Uncharacterized protein</fullName>
    </submittedName>
</protein>
<feature type="chain" id="PRO_5040772482" evidence="1">
    <location>
        <begin position="21"/>
        <end position="468"/>
    </location>
</feature>
<gene>
    <name evidence="2" type="ORF">TrCOL_g13825</name>
</gene>
<dbReference type="AlphaFoldDB" id="A0A9W7G6R1"/>
<evidence type="ECO:0000313" key="3">
    <source>
        <dbReference type="Proteomes" id="UP001165065"/>
    </source>
</evidence>
<dbReference type="Proteomes" id="UP001165065">
    <property type="component" value="Unassembled WGS sequence"/>
</dbReference>
<dbReference type="EMBL" id="BRYA01000040">
    <property type="protein sequence ID" value="GMI34215.1"/>
    <property type="molecule type" value="Genomic_DNA"/>
</dbReference>
<dbReference type="SUPFAM" id="SSF53474">
    <property type="entry name" value="alpha/beta-Hydrolases"/>
    <property type="match status" value="1"/>
</dbReference>
<evidence type="ECO:0000256" key="1">
    <source>
        <dbReference type="SAM" id="SignalP"/>
    </source>
</evidence>
<reference evidence="3" key="1">
    <citation type="journal article" date="2023" name="Commun. Biol.">
        <title>Genome analysis of Parmales, the sister group of diatoms, reveals the evolutionary specialization of diatoms from phago-mixotrophs to photoautotrophs.</title>
        <authorList>
            <person name="Ban H."/>
            <person name="Sato S."/>
            <person name="Yoshikawa S."/>
            <person name="Yamada K."/>
            <person name="Nakamura Y."/>
            <person name="Ichinomiya M."/>
            <person name="Sato N."/>
            <person name="Blanc-Mathieu R."/>
            <person name="Endo H."/>
            <person name="Kuwata A."/>
            <person name="Ogata H."/>
        </authorList>
    </citation>
    <scope>NUCLEOTIDE SEQUENCE [LARGE SCALE GENOMIC DNA]</scope>
</reference>
<proteinExistence type="predicted"/>